<dbReference type="Gene3D" id="3.40.190.10">
    <property type="entry name" value="Periplasmic binding protein-like II"/>
    <property type="match status" value="1"/>
</dbReference>
<evidence type="ECO:0000259" key="12">
    <source>
        <dbReference type="Pfam" id="PF00060"/>
    </source>
</evidence>
<name>A0A9N9XIG8_PHYSR</name>
<feature type="chain" id="PRO_5040488668" description="Ionotropic glutamate receptor C-terminal domain-containing protein" evidence="11">
    <location>
        <begin position="20"/>
        <end position="762"/>
    </location>
</feature>
<evidence type="ECO:0000256" key="7">
    <source>
        <dbReference type="ARBA" id="ARBA00023170"/>
    </source>
</evidence>
<sequence>MLLYYFYLLALLILPSTFSKEILDKRALQPSHEKSQQEKWADAFIQKSQADQQVDLVMLLKKITRSYLLDCTPIILFDSFTEKNDNLLLEKLLTNFPTAYIHGQITEDYNTTLKISVRDMQPTCITYLLFMKDVMKSKDVIGVQSNNKVIVVARSSQWRVFEFLSHEESRFFVNLLVIVQSERIMEAHQEAPYILYTHKLYVDALGSSKPIVLSSFQDGNLTRKVNLFPKKLSGGFSGHRFIVSMSHQPPYIISKGRTIDGEKIFEGVEIRLVNLLSKLYNFTTDYREATEDNNVGSSEAVTRTIEKKKANIGIGGIYVTPDKLERVGLTTWHSRDCAAFISLASTALPRYRAILGPLHWSVWLALILVYLGGIFPLAFSDKHTLRHLITNPAEIENMFWYVFGTFTNCFTFSGKGSWSRANKVTTKLLIGFYWIFTIIITACYTGSIIAFVTLPVFPSVVDSAEQLLSGWYQIGTLDKGEWQYLFQNSSDDITKKLLKNVDLVPTVEEGLKNTTKMSFWRYAFLGSKAQLDYIVRTNMTTRGKRSVLHISKECFVPFSVALAYPSNSVYAEILNRGIERIKEAGIMMKFRTDVEWEMMRSATGKLLAATTGVSLKTLAYEDRALSLEDTQGMFLLLAIGFVFGGGALVVEWFGGCYKICRRNKRRGSDDSIESNPRMHERQLPQSKWKLKERYEHLKRSFEEKLENSSAKTEEYYNDDKNSEQIDNIIDKIFEDVLKNEEENDKKISSKETKNYDTHEIDY</sequence>
<dbReference type="OrthoDB" id="6500454at2759"/>
<dbReference type="EMBL" id="OU900103">
    <property type="protein sequence ID" value="CAG9855165.1"/>
    <property type="molecule type" value="Genomic_DNA"/>
</dbReference>
<reference evidence="13" key="1">
    <citation type="submission" date="2022-01" db="EMBL/GenBank/DDBJ databases">
        <authorList>
            <person name="King R."/>
        </authorList>
    </citation>
    <scope>NUCLEOTIDE SEQUENCE</scope>
</reference>
<keyword evidence="8" id="KW-0325">Glycoprotein</keyword>
<dbReference type="GO" id="GO:0005886">
    <property type="term" value="C:plasma membrane"/>
    <property type="evidence" value="ECO:0007669"/>
    <property type="project" value="UniProtKB-SubCell"/>
</dbReference>
<feature type="region of interest" description="Disordered" evidence="9">
    <location>
        <begin position="666"/>
        <end position="685"/>
    </location>
</feature>
<evidence type="ECO:0000313" key="14">
    <source>
        <dbReference type="Proteomes" id="UP001153712"/>
    </source>
</evidence>
<feature type="signal peptide" evidence="11">
    <location>
        <begin position="1"/>
        <end position="19"/>
    </location>
</feature>
<feature type="transmembrane region" description="Helical" evidence="10">
    <location>
        <begin position="430"/>
        <end position="457"/>
    </location>
</feature>
<dbReference type="AlphaFoldDB" id="A0A9N9XIG8"/>
<evidence type="ECO:0000256" key="3">
    <source>
        <dbReference type="ARBA" id="ARBA00022475"/>
    </source>
</evidence>
<feature type="transmembrane region" description="Helical" evidence="10">
    <location>
        <begin position="633"/>
        <end position="654"/>
    </location>
</feature>
<feature type="transmembrane region" description="Helical" evidence="10">
    <location>
        <begin position="360"/>
        <end position="379"/>
    </location>
</feature>
<evidence type="ECO:0000256" key="6">
    <source>
        <dbReference type="ARBA" id="ARBA00023136"/>
    </source>
</evidence>
<evidence type="ECO:0000256" key="5">
    <source>
        <dbReference type="ARBA" id="ARBA00022989"/>
    </source>
</evidence>
<dbReference type="Gene3D" id="1.10.287.70">
    <property type="match status" value="1"/>
</dbReference>
<evidence type="ECO:0000313" key="13">
    <source>
        <dbReference type="EMBL" id="CAG9855165.1"/>
    </source>
</evidence>
<evidence type="ECO:0000256" key="8">
    <source>
        <dbReference type="ARBA" id="ARBA00023180"/>
    </source>
</evidence>
<evidence type="ECO:0000256" key="1">
    <source>
        <dbReference type="ARBA" id="ARBA00004651"/>
    </source>
</evidence>
<comment type="subcellular location">
    <subcellularLocation>
        <location evidence="1">Cell membrane</location>
        <topology evidence="1">Multi-pass membrane protein</topology>
    </subcellularLocation>
</comment>
<keyword evidence="6 10" id="KW-0472">Membrane</keyword>
<accession>A0A9N9XIG8</accession>
<dbReference type="GO" id="GO:0015276">
    <property type="term" value="F:ligand-gated monoatomic ion channel activity"/>
    <property type="evidence" value="ECO:0007669"/>
    <property type="project" value="InterPro"/>
</dbReference>
<keyword evidence="5 10" id="KW-1133">Transmembrane helix</keyword>
<dbReference type="GO" id="GO:0050906">
    <property type="term" value="P:detection of stimulus involved in sensory perception"/>
    <property type="evidence" value="ECO:0007669"/>
    <property type="project" value="UniProtKB-ARBA"/>
</dbReference>
<dbReference type="SUPFAM" id="SSF53850">
    <property type="entry name" value="Periplasmic binding protein-like II"/>
    <property type="match status" value="1"/>
</dbReference>
<evidence type="ECO:0000256" key="11">
    <source>
        <dbReference type="SAM" id="SignalP"/>
    </source>
</evidence>
<keyword evidence="14" id="KW-1185">Reference proteome</keyword>
<dbReference type="InterPro" id="IPR052192">
    <property type="entry name" value="Insect_Ionotropic_Sensory_Rcpt"/>
</dbReference>
<keyword evidence="3" id="KW-1003">Cell membrane</keyword>
<dbReference type="PANTHER" id="PTHR42643">
    <property type="entry name" value="IONOTROPIC RECEPTOR 20A-RELATED"/>
    <property type="match status" value="1"/>
</dbReference>
<dbReference type="PANTHER" id="PTHR42643:SF24">
    <property type="entry name" value="IONOTROPIC RECEPTOR 60A"/>
    <property type="match status" value="1"/>
</dbReference>
<protein>
    <recommendedName>
        <fullName evidence="12">Ionotropic glutamate receptor C-terminal domain-containing protein</fullName>
    </recommendedName>
</protein>
<proteinExistence type="inferred from homology"/>
<feature type="domain" description="Ionotropic glutamate receptor C-terminal" evidence="12">
    <location>
        <begin position="362"/>
        <end position="641"/>
    </location>
</feature>
<feature type="region of interest" description="Disordered" evidence="9">
    <location>
        <begin position="741"/>
        <end position="762"/>
    </location>
</feature>
<comment type="similarity">
    <text evidence="2">Belongs to the glutamate-gated ion channel (TC 1.A.10.1) family.</text>
</comment>
<keyword evidence="11" id="KW-0732">Signal</keyword>
<keyword evidence="4 10" id="KW-0812">Transmembrane</keyword>
<organism evidence="13 14">
    <name type="scientific">Phyllotreta striolata</name>
    <name type="common">Striped flea beetle</name>
    <name type="synonym">Crioceris striolata</name>
    <dbReference type="NCBI Taxonomy" id="444603"/>
    <lineage>
        <taxon>Eukaryota</taxon>
        <taxon>Metazoa</taxon>
        <taxon>Ecdysozoa</taxon>
        <taxon>Arthropoda</taxon>
        <taxon>Hexapoda</taxon>
        <taxon>Insecta</taxon>
        <taxon>Pterygota</taxon>
        <taxon>Neoptera</taxon>
        <taxon>Endopterygota</taxon>
        <taxon>Coleoptera</taxon>
        <taxon>Polyphaga</taxon>
        <taxon>Cucujiformia</taxon>
        <taxon>Chrysomeloidea</taxon>
        <taxon>Chrysomelidae</taxon>
        <taxon>Galerucinae</taxon>
        <taxon>Alticini</taxon>
        <taxon>Phyllotreta</taxon>
    </lineage>
</organism>
<gene>
    <name evidence="13" type="ORF">PHYEVI_LOCUS1622</name>
</gene>
<dbReference type="Proteomes" id="UP001153712">
    <property type="component" value="Chromosome 10"/>
</dbReference>
<dbReference type="Pfam" id="PF00060">
    <property type="entry name" value="Lig_chan"/>
    <property type="match status" value="1"/>
</dbReference>
<evidence type="ECO:0000256" key="2">
    <source>
        <dbReference type="ARBA" id="ARBA00008685"/>
    </source>
</evidence>
<keyword evidence="7" id="KW-0675">Receptor</keyword>
<evidence type="ECO:0000256" key="10">
    <source>
        <dbReference type="SAM" id="Phobius"/>
    </source>
</evidence>
<evidence type="ECO:0000256" key="9">
    <source>
        <dbReference type="SAM" id="MobiDB-lite"/>
    </source>
</evidence>
<dbReference type="InterPro" id="IPR001320">
    <property type="entry name" value="Iontro_rcpt_C"/>
</dbReference>
<evidence type="ECO:0000256" key="4">
    <source>
        <dbReference type="ARBA" id="ARBA00022692"/>
    </source>
</evidence>